<proteinExistence type="evidence at transcript level"/>
<keyword evidence="4 5" id="KW-0648">Protein biosynthesis</keyword>
<keyword evidence="3 5" id="KW-0251">Elongation factor</keyword>
<dbReference type="Pfam" id="PF00736">
    <property type="entry name" value="EF1_GNE"/>
    <property type="match status" value="1"/>
</dbReference>
<dbReference type="InterPro" id="IPR049720">
    <property type="entry name" value="EF1B_bsu/dsu"/>
</dbReference>
<dbReference type="EMBL" id="JN638238">
    <property type="protein sequence ID" value="AFA36654.1"/>
    <property type="molecule type" value="mRNA"/>
</dbReference>
<evidence type="ECO:0000256" key="1">
    <source>
        <dbReference type="ARBA" id="ARBA00007411"/>
    </source>
</evidence>
<dbReference type="GO" id="GO:0005829">
    <property type="term" value="C:cytosol"/>
    <property type="evidence" value="ECO:0007669"/>
    <property type="project" value="TreeGrafter"/>
</dbReference>
<evidence type="ECO:0000259" key="7">
    <source>
        <dbReference type="SMART" id="SM00888"/>
    </source>
</evidence>
<dbReference type="CTD" id="34363"/>
<dbReference type="SMART" id="SM00888">
    <property type="entry name" value="EF1_GNE"/>
    <property type="match status" value="1"/>
</dbReference>
<evidence type="ECO:0000256" key="2">
    <source>
        <dbReference type="ARBA" id="ARBA00011613"/>
    </source>
</evidence>
<organism evidence="9">
    <name type="scientific">Eriocheir sinensis</name>
    <name type="common">Chinese mitten crab</name>
    <dbReference type="NCBI Taxonomy" id="95602"/>
    <lineage>
        <taxon>Eukaryota</taxon>
        <taxon>Metazoa</taxon>
        <taxon>Ecdysozoa</taxon>
        <taxon>Arthropoda</taxon>
        <taxon>Crustacea</taxon>
        <taxon>Multicrustacea</taxon>
        <taxon>Malacostraca</taxon>
        <taxon>Eumalacostraca</taxon>
        <taxon>Eucarida</taxon>
        <taxon>Decapoda</taxon>
        <taxon>Pleocyemata</taxon>
        <taxon>Brachyura</taxon>
        <taxon>Eubrachyura</taxon>
        <taxon>Grapsoidea</taxon>
        <taxon>Varunidae</taxon>
        <taxon>Eriocheir</taxon>
    </lineage>
</organism>
<evidence type="ECO:0000256" key="3">
    <source>
        <dbReference type="ARBA" id="ARBA00022768"/>
    </source>
</evidence>
<dbReference type="PANTHER" id="PTHR11595:SF26">
    <property type="entry name" value="ELONGATION FACTOR 1-DELTA"/>
    <property type="match status" value="1"/>
</dbReference>
<dbReference type="GO" id="GO:0003746">
    <property type="term" value="F:translation elongation factor activity"/>
    <property type="evidence" value="ECO:0007669"/>
    <property type="project" value="UniProtKB-KW"/>
</dbReference>
<dbReference type="RefSeq" id="XP_050712160.1">
    <property type="nucleotide sequence ID" value="XM_050856203.1"/>
</dbReference>
<comment type="subunit">
    <text evidence="2">EF-1 is composed of 4 subunits: alpha, beta, delta, and gamma.</text>
</comment>
<comment type="similarity">
    <text evidence="1 5">Belongs to the EF-1-beta/EF-1-delta family.</text>
</comment>
<dbReference type="InterPro" id="IPR014717">
    <property type="entry name" value="Transl_elong_EF1B/ribsomal_bS6"/>
</dbReference>
<evidence type="ECO:0000313" key="9">
    <source>
        <dbReference type="EMBL" id="AFA36654.1"/>
    </source>
</evidence>
<feature type="domain" description="Translation elongation factor EF1B beta/delta subunit guanine nucleotide exchange" evidence="7">
    <location>
        <begin position="177"/>
        <end position="263"/>
    </location>
</feature>
<protein>
    <submittedName>
        <fullName evidence="9">Elongation factor 1-delta protein</fullName>
    </submittedName>
</protein>
<sequence length="263" mass="28913">MALELAHENIWFDKWRVDDAERQFYETKSSEGSGLGSVASQIAKARQEIKNSLSASHAGGSIGSQGSADVLNRLTKLESQNSVLTKTVSALEKTVIQLTKRLDSLDHGGKTTVSATTSTSTPVQNNKQAEEDDDDDEVDLFGSDDDEEEDEAAAKVREQRLKAYAEKKSKKPGPIAKSSVLLDCKPWDDETDMGVMEKEIRKIEMDGLIWGAAKLVPLAYGIQKLSILCTVEDEKVSIDDLSEKIQEIEDYVQSVDIAAFNKV</sequence>
<dbReference type="OrthoDB" id="331763at2759"/>
<dbReference type="PANTHER" id="PTHR11595">
    <property type="entry name" value="EF-HAND AND COILED-COIL DOMAIN-CONTAINING FAMILY MEMBER"/>
    <property type="match status" value="1"/>
</dbReference>
<dbReference type="PROSITE" id="PS00824">
    <property type="entry name" value="EF1BD_1"/>
    <property type="match status" value="1"/>
</dbReference>
<dbReference type="CDD" id="cd00292">
    <property type="entry name" value="EF1B"/>
    <property type="match status" value="1"/>
</dbReference>
<dbReference type="GO" id="GO:0005853">
    <property type="term" value="C:eukaryotic translation elongation factor 1 complex"/>
    <property type="evidence" value="ECO:0007669"/>
    <property type="project" value="InterPro"/>
</dbReference>
<dbReference type="Pfam" id="PF10587">
    <property type="entry name" value="EF-1_beta_acid"/>
    <property type="match status" value="1"/>
</dbReference>
<dbReference type="AlphaFoldDB" id="J7F7A4"/>
<dbReference type="GO" id="GO:0005085">
    <property type="term" value="F:guanyl-nucleotide exchange factor activity"/>
    <property type="evidence" value="ECO:0007669"/>
    <property type="project" value="TreeGrafter"/>
</dbReference>
<evidence type="ECO:0000256" key="6">
    <source>
        <dbReference type="SAM" id="MobiDB-lite"/>
    </source>
</evidence>
<feature type="domain" description="Elongation factor 1 beta central acidic region eukaryote" evidence="8">
    <location>
        <begin position="140"/>
        <end position="168"/>
    </location>
</feature>
<dbReference type="SMART" id="SM01182">
    <property type="entry name" value="EF-1_beta_acid"/>
    <property type="match status" value="1"/>
</dbReference>
<name>J7F7A4_ERISI</name>
<dbReference type="FunFam" id="3.30.70.60:FF:000001">
    <property type="entry name" value="Elongation factor 1-beta 1 like"/>
    <property type="match status" value="1"/>
</dbReference>
<dbReference type="InterPro" id="IPR036219">
    <property type="entry name" value="eEF-1beta-like_sf"/>
</dbReference>
<dbReference type="InterPro" id="IPR001326">
    <property type="entry name" value="Transl_elong_EF1B_B/D_CS"/>
</dbReference>
<dbReference type="GeneID" id="126996091"/>
<dbReference type="InterPro" id="IPR014038">
    <property type="entry name" value="EF1B_bsu/dsu_GNE"/>
</dbReference>
<dbReference type="PROSITE" id="PS00825">
    <property type="entry name" value="EF1BD_2"/>
    <property type="match status" value="1"/>
</dbReference>
<evidence type="ECO:0000256" key="5">
    <source>
        <dbReference type="RuleBase" id="RU003791"/>
    </source>
</evidence>
<dbReference type="InterPro" id="IPR018940">
    <property type="entry name" value="EF-1_beta_acid_region_euk"/>
</dbReference>
<feature type="compositionally biased region" description="Low complexity" evidence="6">
    <location>
        <begin position="111"/>
        <end position="121"/>
    </location>
</feature>
<dbReference type="SUPFAM" id="SSF54984">
    <property type="entry name" value="eEF-1beta-like"/>
    <property type="match status" value="1"/>
</dbReference>
<reference evidence="9" key="1">
    <citation type="submission" date="2011-09" db="EMBL/GenBank/DDBJ databases">
        <title>Molecular characterization and expression analysis of elongation factor 1-delta from the Chinese mitten crab, Eriocheir sinensis.</title>
        <authorList>
            <person name="Guo Z."/>
            <person name="Yang Z."/>
            <person name="Liu Z."/>
            <person name="Cheng Y."/>
        </authorList>
    </citation>
    <scope>NUCLEOTIDE SEQUENCE</scope>
</reference>
<evidence type="ECO:0000256" key="4">
    <source>
        <dbReference type="ARBA" id="ARBA00022917"/>
    </source>
</evidence>
<dbReference type="Gene3D" id="3.30.70.60">
    <property type="match status" value="1"/>
</dbReference>
<feature type="region of interest" description="Disordered" evidence="6">
    <location>
        <begin position="106"/>
        <end position="148"/>
    </location>
</feature>
<evidence type="ECO:0000259" key="8">
    <source>
        <dbReference type="SMART" id="SM01182"/>
    </source>
</evidence>
<feature type="compositionally biased region" description="Acidic residues" evidence="6">
    <location>
        <begin position="130"/>
        <end position="148"/>
    </location>
</feature>
<accession>J7F7A4</accession>